<protein>
    <submittedName>
        <fullName evidence="2">Uncharacterized protein</fullName>
    </submittedName>
</protein>
<evidence type="ECO:0000256" key="1">
    <source>
        <dbReference type="SAM" id="MobiDB-lite"/>
    </source>
</evidence>
<accession>A0A2A4JZA2</accession>
<feature type="compositionally biased region" description="Polar residues" evidence="1">
    <location>
        <begin position="67"/>
        <end position="81"/>
    </location>
</feature>
<evidence type="ECO:0000313" key="2">
    <source>
        <dbReference type="EMBL" id="PCG77345.1"/>
    </source>
</evidence>
<organism evidence="2">
    <name type="scientific">Heliothis virescens</name>
    <name type="common">Tobacco budworm moth</name>
    <dbReference type="NCBI Taxonomy" id="7102"/>
    <lineage>
        <taxon>Eukaryota</taxon>
        <taxon>Metazoa</taxon>
        <taxon>Ecdysozoa</taxon>
        <taxon>Arthropoda</taxon>
        <taxon>Hexapoda</taxon>
        <taxon>Insecta</taxon>
        <taxon>Pterygota</taxon>
        <taxon>Neoptera</taxon>
        <taxon>Endopterygota</taxon>
        <taxon>Lepidoptera</taxon>
        <taxon>Glossata</taxon>
        <taxon>Ditrysia</taxon>
        <taxon>Noctuoidea</taxon>
        <taxon>Noctuidae</taxon>
        <taxon>Heliothinae</taxon>
        <taxon>Heliothis</taxon>
    </lineage>
</organism>
<feature type="region of interest" description="Disordered" evidence="1">
    <location>
        <begin position="67"/>
        <end position="121"/>
    </location>
</feature>
<dbReference type="EMBL" id="NWSH01000331">
    <property type="protein sequence ID" value="PCG77345.1"/>
    <property type="molecule type" value="Genomic_DNA"/>
</dbReference>
<comment type="caution">
    <text evidence="2">The sequence shown here is derived from an EMBL/GenBank/DDBJ whole genome shotgun (WGS) entry which is preliminary data.</text>
</comment>
<sequence length="121" mass="12316">MDFKCKCSCHELKTTTILPFFKWRTNGTTKTWARTHSPNLYHLVGTLSPATYPDYDELEGNVTTLAVDSGNSTADGGNSTDVGGGNATVLDDGAGGAGNADGNSSDVGGANGTEAATSPAA</sequence>
<dbReference type="AlphaFoldDB" id="A0A2A4JZA2"/>
<reference evidence="2" key="1">
    <citation type="submission" date="2017-09" db="EMBL/GenBank/DDBJ databases">
        <title>Contemporary evolution of a Lepidopteran species, Heliothis virescens, in response to modern agricultural practices.</title>
        <authorList>
            <person name="Fritz M.L."/>
            <person name="Deyonke A.M."/>
            <person name="Papanicolaou A."/>
            <person name="Micinski S."/>
            <person name="Westbrook J."/>
            <person name="Gould F."/>
        </authorList>
    </citation>
    <scope>NUCLEOTIDE SEQUENCE [LARGE SCALE GENOMIC DNA]</scope>
    <source>
        <strain evidence="2">HvINT-</strain>
        <tissue evidence="2">Whole body</tissue>
    </source>
</reference>
<name>A0A2A4JZA2_HELVI</name>
<gene>
    <name evidence="2" type="ORF">B5V51_7508</name>
</gene>
<proteinExistence type="predicted"/>